<protein>
    <recommendedName>
        <fullName evidence="3">TnsA endonuclease N-terminal domain-containing protein</fullName>
    </recommendedName>
</protein>
<dbReference type="RefSeq" id="WP_379893781.1">
    <property type="nucleotide sequence ID" value="NZ_CBCSCT010000113.1"/>
</dbReference>
<dbReference type="EMBL" id="JBHSQV010000099">
    <property type="protein sequence ID" value="MFC5986449.1"/>
    <property type="molecule type" value="Genomic_DNA"/>
</dbReference>
<name>A0ABW1IN03_9BACL</name>
<keyword evidence="2" id="KW-1185">Reference proteome</keyword>
<accession>A0ABW1IN03</accession>
<evidence type="ECO:0000313" key="1">
    <source>
        <dbReference type="EMBL" id="MFC5986449.1"/>
    </source>
</evidence>
<dbReference type="Proteomes" id="UP001596250">
    <property type="component" value="Unassembled WGS sequence"/>
</dbReference>
<reference evidence="2" key="1">
    <citation type="journal article" date="2019" name="Int. J. Syst. Evol. Microbiol.">
        <title>The Global Catalogue of Microorganisms (GCM) 10K type strain sequencing project: providing services to taxonomists for standard genome sequencing and annotation.</title>
        <authorList>
            <consortium name="The Broad Institute Genomics Platform"/>
            <consortium name="The Broad Institute Genome Sequencing Center for Infectious Disease"/>
            <person name="Wu L."/>
            <person name="Ma J."/>
        </authorList>
    </citation>
    <scope>NUCLEOTIDE SEQUENCE [LARGE SCALE GENOMIC DNA]</scope>
    <source>
        <strain evidence="2">CCM 8749</strain>
    </source>
</reference>
<organism evidence="1 2">
    <name type="scientific">Marinicrinis lubricantis</name>
    <dbReference type="NCBI Taxonomy" id="2086470"/>
    <lineage>
        <taxon>Bacteria</taxon>
        <taxon>Bacillati</taxon>
        <taxon>Bacillota</taxon>
        <taxon>Bacilli</taxon>
        <taxon>Bacillales</taxon>
        <taxon>Paenibacillaceae</taxon>
    </lineage>
</organism>
<evidence type="ECO:0008006" key="3">
    <source>
        <dbReference type="Google" id="ProtNLM"/>
    </source>
</evidence>
<evidence type="ECO:0000313" key="2">
    <source>
        <dbReference type="Proteomes" id="UP001596250"/>
    </source>
</evidence>
<comment type="caution">
    <text evidence="1">The sequence shown here is derived from an EMBL/GenBank/DDBJ whole genome shotgun (WGS) entry which is preliminary data.</text>
</comment>
<gene>
    <name evidence="1" type="ORF">ACFPXP_08405</name>
</gene>
<sequence>MDWNNKTWKIEDVIYQPKRKVHNRGSRFHPHVIGEFYSHKMDHSVEYQSMTEFKFFSFLELDNSILRYYVRPVEITDEINKAKFFVPDVLVFKQGNIPCLYDVESSSIDTDVRHYQVCERYAFLNNWDYVVVYPRNLPKVIDQNITFLVGFTKKRFGLTENIEELLSRVRFFGEISIKELAASFRHKKHPLQIMPFIYHLIAIGVFNVDLRSPITENSLVFVDKKQAQNLFLDGWERVNIAIQ</sequence>
<proteinExistence type="predicted"/>